<reference evidence="5 6" key="1">
    <citation type="submission" date="2019-02" db="EMBL/GenBank/DDBJ databases">
        <title>Deep-cultivation of Planctomycetes and their phenomic and genomic characterization uncovers novel biology.</title>
        <authorList>
            <person name="Wiegand S."/>
            <person name="Jogler M."/>
            <person name="Boedeker C."/>
            <person name="Pinto D."/>
            <person name="Vollmers J."/>
            <person name="Rivas-Marin E."/>
            <person name="Kohn T."/>
            <person name="Peeters S.H."/>
            <person name="Heuer A."/>
            <person name="Rast P."/>
            <person name="Oberbeckmann S."/>
            <person name="Bunk B."/>
            <person name="Jeske O."/>
            <person name="Meyerdierks A."/>
            <person name="Storesund J.E."/>
            <person name="Kallscheuer N."/>
            <person name="Luecker S."/>
            <person name="Lage O.M."/>
            <person name="Pohl T."/>
            <person name="Merkel B.J."/>
            <person name="Hornburger P."/>
            <person name="Mueller R.-W."/>
            <person name="Bruemmer F."/>
            <person name="Labrenz M."/>
            <person name="Spormann A.M."/>
            <person name="Op den Camp H."/>
            <person name="Overmann J."/>
            <person name="Amann R."/>
            <person name="Jetten M.S.M."/>
            <person name="Mascher T."/>
            <person name="Medema M.H."/>
            <person name="Devos D.P."/>
            <person name="Kaster A.-K."/>
            <person name="Ovreas L."/>
            <person name="Rohde M."/>
            <person name="Galperin M.Y."/>
            <person name="Jogler C."/>
        </authorList>
    </citation>
    <scope>NUCLEOTIDE SEQUENCE [LARGE SCALE GENOMIC DNA]</scope>
    <source>
        <strain evidence="5 6">Pan241w</strain>
    </source>
</reference>
<keyword evidence="3" id="KW-0812">Transmembrane</keyword>
<dbReference type="PANTHER" id="PTHR30576">
    <property type="entry name" value="COLANIC BIOSYNTHESIS UDP-GLUCOSE LIPID CARRIER TRANSFERASE"/>
    <property type="match status" value="1"/>
</dbReference>
<dbReference type="Proteomes" id="UP000317171">
    <property type="component" value="Chromosome"/>
</dbReference>
<keyword evidence="3" id="KW-1133">Transmembrane helix</keyword>
<dbReference type="KEGG" id="gaz:Pan241w_18930"/>
<evidence type="ECO:0000259" key="4">
    <source>
        <dbReference type="Pfam" id="PF02397"/>
    </source>
</evidence>
<gene>
    <name evidence="5" type="primary">wecA_2</name>
    <name evidence="5" type="ORF">Pan241w_18930</name>
</gene>
<sequence length="264" mass="29484">MRNWASRVLSILEWLAETPLKELFRTSPVFCKVNIMDDQQLSQKSGSAQGATQGQPHFDPQLLAPVSGSTDATENREYFLKRPVDLLLSGFALIVFSPVFLLIAFLIKVTSPGPVFFRQNRLGVNEAPFEILKFRSMRSEPEQAGPQFTSANDSRITGIGKLIRKTSLDELPQLINIFRGEMSLIGPRPYIGFELEETSQIDRQKRASVRPGVSGLAQVSGRSQLTQAAVIEFDLEYVGHCSLRLDWQILLQTIKKVVSCEGTN</sequence>
<accession>A0A517RD68</accession>
<dbReference type="OrthoDB" id="9766874at2"/>
<evidence type="ECO:0000313" key="5">
    <source>
        <dbReference type="EMBL" id="QDT41825.1"/>
    </source>
</evidence>
<organism evidence="5 6">
    <name type="scientific">Gimesia alba</name>
    <dbReference type="NCBI Taxonomy" id="2527973"/>
    <lineage>
        <taxon>Bacteria</taxon>
        <taxon>Pseudomonadati</taxon>
        <taxon>Planctomycetota</taxon>
        <taxon>Planctomycetia</taxon>
        <taxon>Planctomycetales</taxon>
        <taxon>Planctomycetaceae</taxon>
        <taxon>Gimesia</taxon>
    </lineage>
</organism>
<keyword evidence="6" id="KW-1185">Reference proteome</keyword>
<feature type="transmembrane region" description="Helical" evidence="3">
    <location>
        <begin position="86"/>
        <end position="107"/>
    </location>
</feature>
<dbReference type="InterPro" id="IPR003362">
    <property type="entry name" value="Bact_transf"/>
</dbReference>
<comment type="similarity">
    <text evidence="1">Belongs to the bacterial sugar transferase family.</text>
</comment>
<evidence type="ECO:0000256" key="2">
    <source>
        <dbReference type="SAM" id="MobiDB-lite"/>
    </source>
</evidence>
<dbReference type="AlphaFoldDB" id="A0A517RD68"/>
<feature type="domain" description="Bacterial sugar transferase" evidence="4">
    <location>
        <begin position="81"/>
        <end position="258"/>
    </location>
</feature>
<evidence type="ECO:0000256" key="1">
    <source>
        <dbReference type="ARBA" id="ARBA00006464"/>
    </source>
</evidence>
<dbReference type="EMBL" id="CP036269">
    <property type="protein sequence ID" value="QDT41825.1"/>
    <property type="molecule type" value="Genomic_DNA"/>
</dbReference>
<keyword evidence="3" id="KW-0472">Membrane</keyword>
<protein>
    <submittedName>
        <fullName evidence="5">UDP-N-acetylgalactosamine-undecaprenyl-phosphate N-acetylgalactosaminephosphotransferase</fullName>
        <ecNumber evidence="5">2.7.8.40</ecNumber>
    </submittedName>
</protein>
<name>A0A517RD68_9PLAN</name>
<dbReference type="PANTHER" id="PTHR30576:SF0">
    <property type="entry name" value="UNDECAPRENYL-PHOSPHATE N-ACETYLGALACTOSAMINYL 1-PHOSPHATE TRANSFERASE-RELATED"/>
    <property type="match status" value="1"/>
</dbReference>
<dbReference type="Pfam" id="PF02397">
    <property type="entry name" value="Bac_transf"/>
    <property type="match status" value="1"/>
</dbReference>
<feature type="region of interest" description="Disordered" evidence="2">
    <location>
        <begin position="43"/>
        <end position="68"/>
    </location>
</feature>
<keyword evidence="5" id="KW-0808">Transferase</keyword>
<dbReference type="EC" id="2.7.8.40" evidence="5"/>
<proteinExistence type="inferred from homology"/>
<dbReference type="GO" id="GO:0016780">
    <property type="term" value="F:phosphotransferase activity, for other substituted phosphate groups"/>
    <property type="evidence" value="ECO:0007669"/>
    <property type="project" value="TreeGrafter"/>
</dbReference>
<feature type="compositionally biased region" description="Polar residues" evidence="2">
    <location>
        <begin position="43"/>
        <end position="55"/>
    </location>
</feature>
<evidence type="ECO:0000256" key="3">
    <source>
        <dbReference type="SAM" id="Phobius"/>
    </source>
</evidence>
<evidence type="ECO:0000313" key="6">
    <source>
        <dbReference type="Proteomes" id="UP000317171"/>
    </source>
</evidence>